<proteinExistence type="predicted"/>
<evidence type="ECO:0000313" key="2">
    <source>
        <dbReference type="EMBL" id="PVH92581.1"/>
    </source>
</evidence>
<gene>
    <name evidence="2" type="ORF">DM02DRAFT_619845</name>
</gene>
<sequence>MATNTRAKTMLSEMNLRIHTNTYPQNKPSVVPRMDRNGPPTYQTLVADLDGLSDSDESSSEECSRKLAASRKASLDALKLYSGCFDFSYTPMERFCASSPVGDVESLDASLVALEMRMITEPGCENVCPGSPRPSSDTLSVSRYQELGRERRVHVVGRSRARRRVQRSRHDSTQRIKGTKVSR</sequence>
<dbReference type="AlphaFoldDB" id="A0A2V1D3H2"/>
<evidence type="ECO:0000256" key="1">
    <source>
        <dbReference type="SAM" id="MobiDB-lite"/>
    </source>
</evidence>
<dbReference type="OrthoDB" id="3778648at2759"/>
<evidence type="ECO:0000313" key="3">
    <source>
        <dbReference type="Proteomes" id="UP000244855"/>
    </source>
</evidence>
<dbReference type="EMBL" id="KZ805666">
    <property type="protein sequence ID" value="PVH92581.1"/>
    <property type="molecule type" value="Genomic_DNA"/>
</dbReference>
<dbReference type="Proteomes" id="UP000244855">
    <property type="component" value="Unassembled WGS sequence"/>
</dbReference>
<feature type="region of interest" description="Disordered" evidence="1">
    <location>
        <begin position="152"/>
        <end position="183"/>
    </location>
</feature>
<feature type="compositionally biased region" description="Basic residues" evidence="1">
    <location>
        <begin position="152"/>
        <end position="167"/>
    </location>
</feature>
<name>A0A2V1D3H2_9PLEO</name>
<protein>
    <submittedName>
        <fullName evidence="2">Uncharacterized protein</fullName>
    </submittedName>
</protein>
<accession>A0A2V1D3H2</accession>
<reference evidence="2 3" key="1">
    <citation type="journal article" date="2018" name="Sci. Rep.">
        <title>Comparative genomics provides insights into the lifestyle and reveals functional heterogeneity of dark septate endophytic fungi.</title>
        <authorList>
            <person name="Knapp D.G."/>
            <person name="Nemeth J.B."/>
            <person name="Barry K."/>
            <person name="Hainaut M."/>
            <person name="Henrissat B."/>
            <person name="Johnson J."/>
            <person name="Kuo A."/>
            <person name="Lim J.H.P."/>
            <person name="Lipzen A."/>
            <person name="Nolan M."/>
            <person name="Ohm R.A."/>
            <person name="Tamas L."/>
            <person name="Grigoriev I.V."/>
            <person name="Spatafora J.W."/>
            <person name="Nagy L.G."/>
            <person name="Kovacs G.M."/>
        </authorList>
    </citation>
    <scope>NUCLEOTIDE SEQUENCE [LARGE SCALE GENOMIC DNA]</scope>
    <source>
        <strain evidence="2 3">DSE2036</strain>
    </source>
</reference>
<feature type="region of interest" description="Disordered" evidence="1">
    <location>
        <begin position="125"/>
        <end position="144"/>
    </location>
</feature>
<organism evidence="2 3">
    <name type="scientific">Periconia macrospinosa</name>
    <dbReference type="NCBI Taxonomy" id="97972"/>
    <lineage>
        <taxon>Eukaryota</taxon>
        <taxon>Fungi</taxon>
        <taxon>Dikarya</taxon>
        <taxon>Ascomycota</taxon>
        <taxon>Pezizomycotina</taxon>
        <taxon>Dothideomycetes</taxon>
        <taxon>Pleosporomycetidae</taxon>
        <taxon>Pleosporales</taxon>
        <taxon>Massarineae</taxon>
        <taxon>Periconiaceae</taxon>
        <taxon>Periconia</taxon>
    </lineage>
</organism>
<keyword evidence="3" id="KW-1185">Reference proteome</keyword>
<feature type="compositionally biased region" description="Polar residues" evidence="1">
    <location>
        <begin position="133"/>
        <end position="143"/>
    </location>
</feature>